<accession>A0ABU9RVV4</accession>
<dbReference type="EMBL" id="JAYMRV010000007">
    <property type="protein sequence ID" value="MEM5424199.1"/>
    <property type="molecule type" value="Genomic_DNA"/>
</dbReference>
<feature type="domain" description="Tle cognate immunity protein 4 N-terminal" evidence="2">
    <location>
        <begin position="37"/>
        <end position="184"/>
    </location>
</feature>
<evidence type="ECO:0000313" key="3">
    <source>
        <dbReference type="EMBL" id="MEM5424199.1"/>
    </source>
</evidence>
<dbReference type="InterPro" id="IPR040761">
    <property type="entry name" value="Tli4_N"/>
</dbReference>
<evidence type="ECO:0000259" key="1">
    <source>
        <dbReference type="Pfam" id="PF18426"/>
    </source>
</evidence>
<dbReference type="Pfam" id="PF18426">
    <property type="entry name" value="Tli4_C"/>
    <property type="match status" value="1"/>
</dbReference>
<evidence type="ECO:0000313" key="4">
    <source>
        <dbReference type="Proteomes" id="UP001489897"/>
    </source>
</evidence>
<reference evidence="3 4" key="1">
    <citation type="submission" date="2024-01" db="EMBL/GenBank/DDBJ databases">
        <title>The diversity of rhizobia nodulating Mimosa spp. in eleven states of Brazil covering several biomes is determined by host plant, location, and edaphic factors.</title>
        <authorList>
            <person name="Rouws L."/>
            <person name="Barauna A."/>
            <person name="Beukes C."/>
            <person name="De Faria S.M."/>
            <person name="Gross E."/>
            <person name="Dos Reis Junior F.B."/>
            <person name="Simon M."/>
            <person name="Maluk M."/>
            <person name="Odee D.W."/>
            <person name="Kenicer G."/>
            <person name="Young J.P.W."/>
            <person name="Reis V.M."/>
            <person name="Zilli J."/>
            <person name="James E.K."/>
        </authorList>
    </citation>
    <scope>NUCLEOTIDE SEQUENCE [LARGE SCALE GENOMIC DNA]</scope>
    <source>
        <strain evidence="3 4">JPY167</strain>
    </source>
</reference>
<dbReference type="RefSeq" id="WP_342948574.1">
    <property type="nucleotide sequence ID" value="NZ_JAYMRV010000007.1"/>
</dbReference>
<protein>
    <submittedName>
        <fullName evidence="3">T6SS immunity protein Tli4 family protein</fullName>
    </submittedName>
</protein>
<comment type="caution">
    <text evidence="3">The sequence shown here is derived from an EMBL/GenBank/DDBJ whole genome shotgun (WGS) entry which is preliminary data.</text>
</comment>
<dbReference type="Pfam" id="PF18443">
    <property type="entry name" value="Tli4_N"/>
    <property type="match status" value="1"/>
</dbReference>
<feature type="domain" description="Tle cognate immunity protein 4 C-terminal" evidence="1">
    <location>
        <begin position="188"/>
        <end position="352"/>
    </location>
</feature>
<evidence type="ECO:0000259" key="2">
    <source>
        <dbReference type="Pfam" id="PF18443"/>
    </source>
</evidence>
<organism evidence="3 4">
    <name type="scientific">Paraburkholderia ferrariae</name>
    <dbReference type="NCBI Taxonomy" id="386056"/>
    <lineage>
        <taxon>Bacteria</taxon>
        <taxon>Pseudomonadati</taxon>
        <taxon>Pseudomonadota</taxon>
        <taxon>Betaproteobacteria</taxon>
        <taxon>Burkholderiales</taxon>
        <taxon>Burkholderiaceae</taxon>
        <taxon>Paraburkholderia</taxon>
    </lineage>
</organism>
<sequence>MLAVACLIFTVAACDHKPAPLSQQEKQIVTELTANMKTRCVGRYLVDMPGDAWEWGRAKIRGVSIEAKAMTEDAWRQEVAQREAALKATTSRDAYPFLYAAGKGRGEHTYVFIHRGTIYDDPATRQIEGYKWDRGYQFLLKIEGSDFTNPDQTDDPIVEKMAIKNDIPDKRDLILGMMDKLRGRAPDEVPTEPGVCFAGGFLPAPAGSNEEVDAQFGWDNMQDVSFDMMTTPDIRESTTLLQRADGAEMHAELKAADGHLVRKGPVALTGMKAEEWLAESRMEGGGRGNLFSLFINETTSGPSTPYLSLDLTTGGQIELQGKLVKLEKGSLTTGEAVALWDAVSRTLRMRPGAL</sequence>
<dbReference type="Proteomes" id="UP001489897">
    <property type="component" value="Unassembled WGS sequence"/>
</dbReference>
<gene>
    <name evidence="3" type="ORF">VSR73_24435</name>
</gene>
<proteinExistence type="predicted"/>
<keyword evidence="4" id="KW-1185">Reference proteome</keyword>
<dbReference type="InterPro" id="IPR041290">
    <property type="entry name" value="Tli4_C"/>
</dbReference>
<name>A0ABU9RVV4_9BURK</name>